<dbReference type="GeneID" id="98148960"/>
<reference evidence="6 7" key="1">
    <citation type="submission" date="2024-07" db="EMBL/GenBank/DDBJ databases">
        <title>Section-level genome sequencing and comparative genomics of Aspergillus sections Usti and Cavernicolus.</title>
        <authorList>
            <consortium name="Lawrence Berkeley National Laboratory"/>
            <person name="Nybo J.L."/>
            <person name="Vesth T.C."/>
            <person name="Theobald S."/>
            <person name="Frisvad J.C."/>
            <person name="Larsen T.O."/>
            <person name="Kjaerboelling I."/>
            <person name="Rothschild-Mancinelli K."/>
            <person name="Lyhne E.K."/>
            <person name="Kogle M.E."/>
            <person name="Barry K."/>
            <person name="Clum A."/>
            <person name="Na H."/>
            <person name="Ledsgaard L."/>
            <person name="Lin J."/>
            <person name="Lipzen A."/>
            <person name="Kuo A."/>
            <person name="Riley R."/>
            <person name="Mondo S."/>
            <person name="Labutti K."/>
            <person name="Haridas S."/>
            <person name="Pangalinan J."/>
            <person name="Salamov A.A."/>
            <person name="Simmons B.A."/>
            <person name="Magnuson J.K."/>
            <person name="Chen J."/>
            <person name="Drula E."/>
            <person name="Henrissat B."/>
            <person name="Wiebenga A."/>
            <person name="Lubbers R.J."/>
            <person name="Gomes A.C."/>
            <person name="Macurrencykelacurrency M.R."/>
            <person name="Stajich J."/>
            <person name="Grigoriev I.V."/>
            <person name="Mortensen U.H."/>
            <person name="De Vries R.P."/>
            <person name="Baker S.E."/>
            <person name="Andersen M.R."/>
        </authorList>
    </citation>
    <scope>NUCLEOTIDE SEQUENCE [LARGE SCALE GENOMIC DNA]</scope>
    <source>
        <strain evidence="6 7">CBS 449.75</strain>
    </source>
</reference>
<evidence type="ECO:0000256" key="3">
    <source>
        <dbReference type="ARBA" id="ARBA00023163"/>
    </source>
</evidence>
<keyword evidence="4" id="KW-0539">Nucleus</keyword>
<sequence>MASVPVPAAKRRKFHHKSRWGCAPCKKRRIKCDEKKPVCSNCFQRSVECSFKGLQPASKCQELSTVASANFPRAIALGLPAQLSDPGGLPRFCRRNTQDSELYYHFRVCTAAAFTKPGSPSLKKLFREDIPKLSASFPFLGHGLLSVAYIHLASMSQQETSEKLLTESAYHVNQALPGYLESIKNITAENSSALFGFAMFVVLISFANSSEEAGVLLQRAKDQPYKPEEAHSLSAAAARVAHCIQNIFGIFWRCQQWISSGPLSPAIRRYIPPALNGDLLEWIRVEDKRLMALSRLWEDDPTVTLAHSYALSASLTCLRDTFAMVTQLIVLPPPKNDEENEVGTRRHDLTEIHRELSAGRLDDYPSVFTWYIRLSPDFIGLMEEGNAYAMAVLAHYAIILDRACSDRWWACRLPQHFVSIAEFILGEDRRGWIEWPLMVVTDLDHTRG</sequence>
<comment type="caution">
    <text evidence="6">The sequence shown here is derived from an EMBL/GenBank/DDBJ whole genome shotgun (WGS) entry which is preliminary data.</text>
</comment>
<keyword evidence="2" id="KW-0238">DNA-binding</keyword>
<dbReference type="PANTHER" id="PTHR47784:SF5">
    <property type="entry name" value="STEROL UPTAKE CONTROL PROTEIN 2"/>
    <property type="match status" value="1"/>
</dbReference>
<proteinExistence type="predicted"/>
<dbReference type="InterPro" id="IPR053157">
    <property type="entry name" value="Sterol_Uptake_Regulator"/>
</dbReference>
<gene>
    <name evidence="6" type="ORF">BJX67DRAFT_385558</name>
</gene>
<accession>A0ABR4LDD6</accession>
<dbReference type="InterPro" id="IPR001138">
    <property type="entry name" value="Zn2Cys6_DnaBD"/>
</dbReference>
<dbReference type="Gene3D" id="4.10.240.10">
    <property type="entry name" value="Zn(2)-C6 fungal-type DNA-binding domain"/>
    <property type="match status" value="1"/>
</dbReference>
<evidence type="ECO:0000313" key="6">
    <source>
        <dbReference type="EMBL" id="KAL2862535.1"/>
    </source>
</evidence>
<dbReference type="Pfam" id="PF00172">
    <property type="entry name" value="Zn_clus"/>
    <property type="match status" value="1"/>
</dbReference>
<evidence type="ECO:0000259" key="5">
    <source>
        <dbReference type="PROSITE" id="PS50048"/>
    </source>
</evidence>
<dbReference type="Proteomes" id="UP001610432">
    <property type="component" value="Unassembled WGS sequence"/>
</dbReference>
<dbReference type="InterPro" id="IPR036864">
    <property type="entry name" value="Zn2-C6_fun-type_DNA-bd_sf"/>
</dbReference>
<dbReference type="CDD" id="cd00067">
    <property type="entry name" value="GAL4"/>
    <property type="match status" value="1"/>
</dbReference>
<keyword evidence="7" id="KW-1185">Reference proteome</keyword>
<dbReference type="RefSeq" id="XP_070881514.1">
    <property type="nucleotide sequence ID" value="XM_071033888.1"/>
</dbReference>
<dbReference type="SUPFAM" id="SSF57701">
    <property type="entry name" value="Zn2/Cys6 DNA-binding domain"/>
    <property type="match status" value="1"/>
</dbReference>
<dbReference type="PROSITE" id="PS00463">
    <property type="entry name" value="ZN2_CY6_FUNGAL_1"/>
    <property type="match status" value="1"/>
</dbReference>
<evidence type="ECO:0000313" key="7">
    <source>
        <dbReference type="Proteomes" id="UP001610432"/>
    </source>
</evidence>
<evidence type="ECO:0000256" key="4">
    <source>
        <dbReference type="ARBA" id="ARBA00023242"/>
    </source>
</evidence>
<keyword evidence="1" id="KW-0805">Transcription regulation</keyword>
<name>A0ABR4LDD6_9EURO</name>
<keyword evidence="3" id="KW-0804">Transcription</keyword>
<feature type="domain" description="Zn(2)-C6 fungal-type" evidence="5">
    <location>
        <begin position="21"/>
        <end position="51"/>
    </location>
</feature>
<organism evidence="6 7">
    <name type="scientific">Aspergillus lucknowensis</name>
    <dbReference type="NCBI Taxonomy" id="176173"/>
    <lineage>
        <taxon>Eukaryota</taxon>
        <taxon>Fungi</taxon>
        <taxon>Dikarya</taxon>
        <taxon>Ascomycota</taxon>
        <taxon>Pezizomycotina</taxon>
        <taxon>Eurotiomycetes</taxon>
        <taxon>Eurotiomycetidae</taxon>
        <taxon>Eurotiales</taxon>
        <taxon>Aspergillaceae</taxon>
        <taxon>Aspergillus</taxon>
        <taxon>Aspergillus subgen. Nidulantes</taxon>
    </lineage>
</organism>
<dbReference type="PANTHER" id="PTHR47784">
    <property type="entry name" value="STEROL UPTAKE CONTROL PROTEIN 2"/>
    <property type="match status" value="1"/>
</dbReference>
<evidence type="ECO:0000256" key="1">
    <source>
        <dbReference type="ARBA" id="ARBA00023015"/>
    </source>
</evidence>
<dbReference type="SMART" id="SM00066">
    <property type="entry name" value="GAL4"/>
    <property type="match status" value="1"/>
</dbReference>
<dbReference type="PROSITE" id="PS50048">
    <property type="entry name" value="ZN2_CY6_FUNGAL_2"/>
    <property type="match status" value="1"/>
</dbReference>
<dbReference type="EMBL" id="JBFXLQ010000066">
    <property type="protein sequence ID" value="KAL2862535.1"/>
    <property type="molecule type" value="Genomic_DNA"/>
</dbReference>
<protein>
    <recommendedName>
        <fullName evidence="5">Zn(2)-C6 fungal-type domain-containing protein</fullName>
    </recommendedName>
</protein>
<evidence type="ECO:0000256" key="2">
    <source>
        <dbReference type="ARBA" id="ARBA00023125"/>
    </source>
</evidence>